<protein>
    <submittedName>
        <fullName evidence="3">Glycosyltransferase</fullName>
        <ecNumber evidence="3">2.4.1.-</ecNumber>
    </submittedName>
</protein>
<evidence type="ECO:0000259" key="2">
    <source>
        <dbReference type="Pfam" id="PF13477"/>
    </source>
</evidence>
<keyword evidence="3" id="KW-0808">Transferase</keyword>
<dbReference type="Pfam" id="PF00534">
    <property type="entry name" value="Glycos_transf_1"/>
    <property type="match status" value="1"/>
</dbReference>
<dbReference type="Gene3D" id="3.40.50.2000">
    <property type="entry name" value="Glycogen Phosphorylase B"/>
    <property type="match status" value="2"/>
</dbReference>
<dbReference type="InterPro" id="IPR028098">
    <property type="entry name" value="Glyco_trans_4-like_N"/>
</dbReference>
<dbReference type="PANTHER" id="PTHR45947:SF3">
    <property type="entry name" value="SULFOQUINOVOSYL TRANSFERASE SQD2"/>
    <property type="match status" value="1"/>
</dbReference>
<organism evidence="3">
    <name type="scientific">hydrothermal vent metagenome</name>
    <dbReference type="NCBI Taxonomy" id="652676"/>
    <lineage>
        <taxon>unclassified sequences</taxon>
        <taxon>metagenomes</taxon>
        <taxon>ecological metagenomes</taxon>
    </lineage>
</organism>
<dbReference type="AlphaFoldDB" id="A0A1W1EJT6"/>
<dbReference type="Pfam" id="PF13477">
    <property type="entry name" value="Glyco_trans_4_2"/>
    <property type="match status" value="1"/>
</dbReference>
<dbReference type="GO" id="GO:0016757">
    <property type="term" value="F:glycosyltransferase activity"/>
    <property type="evidence" value="ECO:0007669"/>
    <property type="project" value="UniProtKB-KW"/>
</dbReference>
<reference evidence="3" key="1">
    <citation type="submission" date="2016-10" db="EMBL/GenBank/DDBJ databases">
        <authorList>
            <person name="de Groot N.N."/>
        </authorList>
    </citation>
    <scope>NUCLEOTIDE SEQUENCE</scope>
</reference>
<gene>
    <name evidence="3" type="ORF">MNB_SV-15-1521</name>
</gene>
<dbReference type="SUPFAM" id="SSF53756">
    <property type="entry name" value="UDP-Glycosyltransferase/glycogen phosphorylase"/>
    <property type="match status" value="1"/>
</dbReference>
<dbReference type="PANTHER" id="PTHR45947">
    <property type="entry name" value="SULFOQUINOVOSYL TRANSFERASE SQD2"/>
    <property type="match status" value="1"/>
</dbReference>
<feature type="domain" description="Glycosyl transferase family 1" evidence="1">
    <location>
        <begin position="164"/>
        <end position="312"/>
    </location>
</feature>
<evidence type="ECO:0000313" key="3">
    <source>
        <dbReference type="EMBL" id="SHO81076.1"/>
    </source>
</evidence>
<feature type="domain" description="Glycosyltransferase subfamily 4-like N-terminal" evidence="2">
    <location>
        <begin position="5"/>
        <end position="130"/>
    </location>
</feature>
<proteinExistence type="predicted"/>
<dbReference type="CDD" id="cd03801">
    <property type="entry name" value="GT4_PimA-like"/>
    <property type="match status" value="1"/>
</dbReference>
<sequence>MKNKRIFFIADAKSIHTAKWVDYFVQNRYDVYLATFSTINNTKCNNIFFLYLLSIGKLSKIFKEINPDFINAHYSYSMGFIALLAKNRAKIKASFSVVCHGSDILDTPNRFIFDKLNKYILNSCDRVFVVSDQIKDKIDTFGVSSNKIFIGQYGIDLDNNENCTKDIDILSNRAYIPNSRIDFLLDSLDVFKDRDLNIIFVVAYISDKNFNNISKKYPHITFYKEIEYSKMMNLMSRAKIYISATKSDGTALSLLEAMKYKLIPIVSNIVSNRSWILDGINGYLFNNKRDFIQKLDKTLNMKKEDIDNISNNNLKLLKSRGDYNKQMKKIEIFLTKSI</sequence>
<accession>A0A1W1EJT6</accession>
<evidence type="ECO:0000259" key="1">
    <source>
        <dbReference type="Pfam" id="PF00534"/>
    </source>
</evidence>
<dbReference type="EC" id="2.4.1.-" evidence="3"/>
<dbReference type="InterPro" id="IPR001296">
    <property type="entry name" value="Glyco_trans_1"/>
</dbReference>
<dbReference type="InterPro" id="IPR050194">
    <property type="entry name" value="Glycosyltransferase_grp1"/>
</dbReference>
<keyword evidence="3" id="KW-0328">Glycosyltransferase</keyword>
<dbReference type="EMBL" id="FRYL01000026">
    <property type="protein sequence ID" value="SHO81076.1"/>
    <property type="molecule type" value="Genomic_DNA"/>
</dbReference>
<name>A0A1W1EJT6_9ZZZZ</name>